<dbReference type="OrthoDB" id="5961583at2759"/>
<dbReference type="InterPro" id="IPR025714">
    <property type="entry name" value="Methyltranfer_dom"/>
</dbReference>
<dbReference type="PANTHER" id="PTHR12496:SF9">
    <property type="entry name" value="METHYLTRANSFERASE-LIKE PROTEIN 25-RELATED"/>
    <property type="match status" value="1"/>
</dbReference>
<feature type="domain" description="Methyltransferase" evidence="2">
    <location>
        <begin position="105"/>
        <end position="323"/>
    </location>
</feature>
<evidence type="ECO:0000256" key="1">
    <source>
        <dbReference type="SAM" id="MobiDB-lite"/>
    </source>
</evidence>
<protein>
    <recommendedName>
        <fullName evidence="2">Methyltransferase domain-containing protein</fullName>
    </recommendedName>
</protein>
<proteinExistence type="predicted"/>
<dbReference type="STRING" id="45351.A7RHS3"/>
<feature type="compositionally biased region" description="Basic and acidic residues" evidence="1">
    <location>
        <begin position="179"/>
        <end position="199"/>
    </location>
</feature>
<dbReference type="InterPro" id="IPR052220">
    <property type="entry name" value="METTL25"/>
</dbReference>
<dbReference type="eggNOG" id="KOG2651">
    <property type="taxonomic scope" value="Eukaryota"/>
</dbReference>
<dbReference type="HOGENOM" id="CLU_016581_2_3_1"/>
<dbReference type="OMA" id="YEEENVC"/>
<sequence>SYLESKREIIDAHNVDFFTQNLWEKCLPEGLRNDLDLLTQEELSRLPSLYLYDDDENYEDSSCSELRKFLTEARSVQLSGIEFVRTRRGMGDGDLQMPLYMMTPKKSHEVSVMAHVVNQIASQVKAEKVLDLGSGKGYLSQALALDYGLTVTGVDSKDMNTQNAVKRSMKLLKALQGRMRKENKSHNMADDSSGRKDTKSATICSKKSDITEQTIDIMCVKDNPCGHFVHSDNKSPINMGLKSDLKEKCISSSYTPITQYVDVSAFQSGDLFGLSTEDTDPRLVLVGLHTCGDLAPTAIKLFIGDESVKALCLVGCCYHLLSQAGSGDIQGGDPGFPMSEYLQREKFTLSRNATMVAQQAADKIATLSKLPPKSVFYRAVLQVILKEKFQLDTRGQHVGRIGSKCKTFHEYVKKGLSKLGLPFHKITDLEIEMYYERFQPEEKHILAFHQLRASMAPSIESLFIIDRLCFMKEQGFHDSSVVCLFDPVKSPRCYAIIANKEDVQTTEAHITESVS</sequence>
<dbReference type="InParanoid" id="A7RHS3"/>
<reference evidence="3 4" key="1">
    <citation type="journal article" date="2007" name="Science">
        <title>Sea anemone genome reveals ancestral eumetazoan gene repertoire and genomic organization.</title>
        <authorList>
            <person name="Putnam N.H."/>
            <person name="Srivastava M."/>
            <person name="Hellsten U."/>
            <person name="Dirks B."/>
            <person name="Chapman J."/>
            <person name="Salamov A."/>
            <person name="Terry A."/>
            <person name="Shapiro H."/>
            <person name="Lindquist E."/>
            <person name="Kapitonov V.V."/>
            <person name="Jurka J."/>
            <person name="Genikhovich G."/>
            <person name="Grigoriev I.V."/>
            <person name="Lucas S.M."/>
            <person name="Steele R.E."/>
            <person name="Finnerty J.R."/>
            <person name="Technau U."/>
            <person name="Martindale M.Q."/>
            <person name="Rokhsar D.S."/>
        </authorList>
    </citation>
    <scope>NUCLEOTIDE SEQUENCE [LARGE SCALE GENOMIC DNA]</scope>
    <source>
        <strain evidence="4">CH2 X CH6</strain>
    </source>
</reference>
<evidence type="ECO:0000313" key="3">
    <source>
        <dbReference type="EMBL" id="EDO48903.1"/>
    </source>
</evidence>
<dbReference type="SUPFAM" id="SSF53335">
    <property type="entry name" value="S-adenosyl-L-methionine-dependent methyltransferases"/>
    <property type="match status" value="1"/>
</dbReference>
<dbReference type="PANTHER" id="PTHR12496">
    <property type="entry name" value="CGI-41 METHYLTRANSFERASE"/>
    <property type="match status" value="1"/>
</dbReference>
<keyword evidence="4" id="KW-1185">Reference proteome</keyword>
<dbReference type="KEGG" id="nve:5521284"/>
<feature type="region of interest" description="Disordered" evidence="1">
    <location>
        <begin position="178"/>
        <end position="201"/>
    </location>
</feature>
<dbReference type="InterPro" id="IPR029063">
    <property type="entry name" value="SAM-dependent_MTases_sf"/>
</dbReference>
<accession>A7RHS3</accession>
<dbReference type="Gene3D" id="3.40.50.150">
    <property type="entry name" value="Vaccinia Virus protein VP39"/>
    <property type="match status" value="1"/>
</dbReference>
<name>A7RHS3_NEMVE</name>
<evidence type="ECO:0000259" key="2">
    <source>
        <dbReference type="Pfam" id="PF13679"/>
    </source>
</evidence>
<evidence type="ECO:0000313" key="4">
    <source>
        <dbReference type="Proteomes" id="UP000001593"/>
    </source>
</evidence>
<dbReference type="CDD" id="cd02440">
    <property type="entry name" value="AdoMet_MTases"/>
    <property type="match status" value="1"/>
</dbReference>
<dbReference type="Proteomes" id="UP000001593">
    <property type="component" value="Unassembled WGS sequence"/>
</dbReference>
<dbReference type="PhylomeDB" id="A7RHS3"/>
<dbReference type="Pfam" id="PF13679">
    <property type="entry name" value="Methyltransf_32"/>
    <property type="match status" value="1"/>
</dbReference>
<dbReference type="EMBL" id="DS469511">
    <property type="protein sequence ID" value="EDO48903.1"/>
    <property type="molecule type" value="Genomic_DNA"/>
</dbReference>
<organism evidence="3 4">
    <name type="scientific">Nematostella vectensis</name>
    <name type="common">Starlet sea anemone</name>
    <dbReference type="NCBI Taxonomy" id="45351"/>
    <lineage>
        <taxon>Eukaryota</taxon>
        <taxon>Metazoa</taxon>
        <taxon>Cnidaria</taxon>
        <taxon>Anthozoa</taxon>
        <taxon>Hexacorallia</taxon>
        <taxon>Actiniaria</taxon>
        <taxon>Edwardsiidae</taxon>
        <taxon>Nematostella</taxon>
    </lineage>
</organism>
<gene>
    <name evidence="3" type="ORF">NEMVEDRAFT_v1g197305</name>
</gene>
<dbReference type="AlphaFoldDB" id="A7RHS3"/>
<feature type="non-terminal residue" evidence="3">
    <location>
        <position position="1"/>
    </location>
</feature>